<dbReference type="InterPro" id="IPR011701">
    <property type="entry name" value="MFS"/>
</dbReference>
<dbReference type="PANTHER" id="PTHR12778:SF10">
    <property type="entry name" value="MAJOR FACILITATOR SUPERFAMILY DOMAIN-CONTAINING PROTEIN 3"/>
    <property type="match status" value="1"/>
</dbReference>
<keyword evidence="5 7" id="KW-1133">Transmembrane helix</keyword>
<dbReference type="Proteomes" id="UP000229730">
    <property type="component" value="Unassembled WGS sequence"/>
</dbReference>
<protein>
    <submittedName>
        <fullName evidence="8">MFS transporter</fullName>
    </submittedName>
</protein>
<keyword evidence="4 7" id="KW-0812">Transmembrane</keyword>
<dbReference type="InParanoid" id="A0A2G4YUN3"/>
<name>A0A2G4YUN3_9PROT</name>
<feature type="transmembrane region" description="Helical" evidence="7">
    <location>
        <begin position="20"/>
        <end position="44"/>
    </location>
</feature>
<feature type="transmembrane region" description="Helical" evidence="7">
    <location>
        <begin position="413"/>
        <end position="434"/>
    </location>
</feature>
<proteinExistence type="inferred from homology"/>
<accession>A0A2G4YUN3</accession>
<gene>
    <name evidence="8" type="ORF">CRD36_04795</name>
</gene>
<evidence type="ECO:0000256" key="4">
    <source>
        <dbReference type="ARBA" id="ARBA00022692"/>
    </source>
</evidence>
<dbReference type="NCBIfam" id="TIGR00901">
    <property type="entry name" value="2A0125"/>
    <property type="match status" value="1"/>
</dbReference>
<dbReference type="GO" id="GO:0022857">
    <property type="term" value="F:transmembrane transporter activity"/>
    <property type="evidence" value="ECO:0007669"/>
    <property type="project" value="InterPro"/>
</dbReference>
<keyword evidence="6 7" id="KW-0472">Membrane</keyword>
<feature type="transmembrane region" description="Helical" evidence="7">
    <location>
        <begin position="294"/>
        <end position="315"/>
    </location>
</feature>
<evidence type="ECO:0000256" key="1">
    <source>
        <dbReference type="ARBA" id="ARBA00004141"/>
    </source>
</evidence>
<dbReference type="CDD" id="cd17486">
    <property type="entry name" value="MFS_AmpG_like"/>
    <property type="match status" value="1"/>
</dbReference>
<dbReference type="AlphaFoldDB" id="A0A2G4YUN3"/>
<evidence type="ECO:0000256" key="6">
    <source>
        <dbReference type="ARBA" id="ARBA00023136"/>
    </source>
</evidence>
<feature type="transmembrane region" description="Helical" evidence="7">
    <location>
        <begin position="152"/>
        <end position="176"/>
    </location>
</feature>
<feature type="transmembrane region" description="Helical" evidence="7">
    <location>
        <begin position="322"/>
        <end position="344"/>
    </location>
</feature>
<evidence type="ECO:0000313" key="9">
    <source>
        <dbReference type="Proteomes" id="UP000229730"/>
    </source>
</evidence>
<comment type="caution">
    <text evidence="8">The sequence shown here is derived from an EMBL/GenBank/DDBJ whole genome shotgun (WGS) entry which is preliminary data.</text>
</comment>
<sequence>MTRVKSWWAAIEVFRKKHVIAMLFFGFSSGLPLALSFSILGLWLKEDGMSLGNAVQFSLVGLPYLFKFAWAPLIDRVPLPFLSSLMGQRRSWMLLSQGMVMVMIFALGGFASATAPVLTAFVALAMTFSSATQDIVVDAYRIDRLAEDEQAAGAAMIIYGYRIGMLVSGGGSLILADHMGWPAVYAIMAVLMSVGIITTLLNREPENIEKQLVRDQERDLAVQFSEKFSPGLARFLAWVQVAIWAPFQNFMTKKAWVLILLTIVLFKLGDALAGVITNLFLVDALGFSKTQVGTIVKGFGLIATLSGIAVGGVLLKRFGMFRALVLCGVLQLGSNALFIVQYHLGVDVAFLHVTIGVENFTGGMGTVVFVAYLSALCNKAFSATQYALMSALAAVPRGFLSANAGHWVESLGWVNFFTLTILAAVPGILLLFILRRYDMGIVSVEKELSPDVR</sequence>
<dbReference type="Gene3D" id="1.20.1250.20">
    <property type="entry name" value="MFS general substrate transporter like domains"/>
    <property type="match status" value="2"/>
</dbReference>
<evidence type="ECO:0000256" key="2">
    <source>
        <dbReference type="ARBA" id="ARBA00008335"/>
    </source>
</evidence>
<feature type="transmembrane region" description="Helical" evidence="7">
    <location>
        <begin position="386"/>
        <end position="407"/>
    </location>
</feature>
<evidence type="ECO:0000256" key="7">
    <source>
        <dbReference type="SAM" id="Phobius"/>
    </source>
</evidence>
<dbReference type="InterPro" id="IPR036259">
    <property type="entry name" value="MFS_trans_sf"/>
</dbReference>
<evidence type="ECO:0000313" key="8">
    <source>
        <dbReference type="EMBL" id="PHZ85993.1"/>
    </source>
</evidence>
<dbReference type="GO" id="GO:0016020">
    <property type="term" value="C:membrane"/>
    <property type="evidence" value="ECO:0007669"/>
    <property type="project" value="UniProtKB-SubCell"/>
</dbReference>
<feature type="transmembrane region" description="Helical" evidence="7">
    <location>
        <begin position="255"/>
        <end position="282"/>
    </location>
</feature>
<keyword evidence="3" id="KW-0813">Transport</keyword>
<keyword evidence="9" id="KW-1185">Reference proteome</keyword>
<feature type="transmembrane region" description="Helical" evidence="7">
    <location>
        <begin position="350"/>
        <end position="374"/>
    </location>
</feature>
<evidence type="ECO:0000256" key="3">
    <source>
        <dbReference type="ARBA" id="ARBA00022448"/>
    </source>
</evidence>
<dbReference type="PANTHER" id="PTHR12778">
    <property type="entry name" value="SOLUTE CARRIER FAMILY 33 ACETYL-COA TRANSPORTER -RELATED"/>
    <property type="match status" value="1"/>
</dbReference>
<dbReference type="Pfam" id="PF07690">
    <property type="entry name" value="MFS_1"/>
    <property type="match status" value="1"/>
</dbReference>
<dbReference type="FunCoup" id="A0A2G4YUN3">
    <property type="interactions" value="127"/>
</dbReference>
<dbReference type="RefSeq" id="WP_099471577.1">
    <property type="nucleotide sequence ID" value="NZ_CP041025.1"/>
</dbReference>
<dbReference type="EMBL" id="PDEM01000009">
    <property type="protein sequence ID" value="PHZ85993.1"/>
    <property type="molecule type" value="Genomic_DNA"/>
</dbReference>
<comment type="similarity">
    <text evidence="2">Belongs to the major facilitator superfamily.</text>
</comment>
<feature type="transmembrane region" description="Helical" evidence="7">
    <location>
        <begin position="182"/>
        <end position="201"/>
    </location>
</feature>
<dbReference type="OrthoDB" id="9787815at2"/>
<organism evidence="8 9">
    <name type="scientific">Paremcibacter congregatus</name>
    <dbReference type="NCBI Taxonomy" id="2043170"/>
    <lineage>
        <taxon>Bacteria</taxon>
        <taxon>Pseudomonadati</taxon>
        <taxon>Pseudomonadota</taxon>
        <taxon>Alphaproteobacteria</taxon>
        <taxon>Emcibacterales</taxon>
        <taxon>Emcibacteraceae</taxon>
        <taxon>Paremcibacter</taxon>
    </lineage>
</organism>
<dbReference type="SUPFAM" id="SSF103473">
    <property type="entry name" value="MFS general substrate transporter"/>
    <property type="match status" value="1"/>
</dbReference>
<dbReference type="InterPro" id="IPR004752">
    <property type="entry name" value="AmpG_permease/AT-1"/>
</dbReference>
<evidence type="ECO:0000256" key="5">
    <source>
        <dbReference type="ARBA" id="ARBA00022989"/>
    </source>
</evidence>
<reference evidence="8 9" key="1">
    <citation type="submission" date="2017-10" db="EMBL/GenBank/DDBJ databases">
        <title>Frigbacter circumglobatus gen. nov. sp. nov., isolated from sediment cultured in situ.</title>
        <authorList>
            <person name="Zhao Z."/>
        </authorList>
    </citation>
    <scope>NUCLEOTIDE SEQUENCE [LARGE SCALE GENOMIC DNA]</scope>
    <source>
        <strain evidence="8 9">ZYL</strain>
    </source>
</reference>
<comment type="subcellular location">
    <subcellularLocation>
        <location evidence="1">Membrane</location>
        <topology evidence="1">Multi-pass membrane protein</topology>
    </subcellularLocation>
</comment>